<sequence length="58" mass="6639">VKKLNKSKYRSVKENTLTAINSNKTLEIASKLKNIDKKDINTAQTFIKTVQARMQDKT</sequence>
<dbReference type="AlphaFoldDB" id="A0A1X0RQX3"/>
<feature type="non-terminal residue" evidence="1">
    <location>
        <position position="1"/>
    </location>
</feature>
<accession>A0A1X0RQX3</accession>
<dbReference type="Proteomes" id="UP000242381">
    <property type="component" value="Unassembled WGS sequence"/>
</dbReference>
<evidence type="ECO:0000313" key="2">
    <source>
        <dbReference type="Proteomes" id="UP000242381"/>
    </source>
</evidence>
<feature type="non-terminal residue" evidence="1">
    <location>
        <position position="58"/>
    </location>
</feature>
<organism evidence="1 2">
    <name type="scientific">Rhizopus microsporus</name>
    <dbReference type="NCBI Taxonomy" id="58291"/>
    <lineage>
        <taxon>Eukaryota</taxon>
        <taxon>Fungi</taxon>
        <taxon>Fungi incertae sedis</taxon>
        <taxon>Mucoromycota</taxon>
        <taxon>Mucoromycotina</taxon>
        <taxon>Mucoromycetes</taxon>
        <taxon>Mucorales</taxon>
        <taxon>Mucorineae</taxon>
        <taxon>Rhizopodaceae</taxon>
        <taxon>Rhizopus</taxon>
    </lineage>
</organism>
<gene>
    <name evidence="1" type="ORF">BCV71DRAFT_155977</name>
</gene>
<dbReference type="EMBL" id="KV921470">
    <property type="protein sequence ID" value="ORE14472.1"/>
    <property type="molecule type" value="Genomic_DNA"/>
</dbReference>
<name>A0A1X0RQX3_RHIZD</name>
<reference evidence="1 2" key="1">
    <citation type="journal article" date="2016" name="Proc. Natl. Acad. Sci. U.S.A.">
        <title>Lipid metabolic changes in an early divergent fungus govern the establishment of a mutualistic symbiosis with endobacteria.</title>
        <authorList>
            <person name="Lastovetsky O.A."/>
            <person name="Gaspar M.L."/>
            <person name="Mondo S.J."/>
            <person name="LaButti K.M."/>
            <person name="Sandor L."/>
            <person name="Grigoriev I.V."/>
            <person name="Henry S.A."/>
            <person name="Pawlowska T.E."/>
        </authorList>
    </citation>
    <scope>NUCLEOTIDE SEQUENCE [LARGE SCALE GENOMIC DNA]</scope>
    <source>
        <strain evidence="1 2">ATCC 11559</strain>
    </source>
</reference>
<evidence type="ECO:0000313" key="1">
    <source>
        <dbReference type="EMBL" id="ORE14472.1"/>
    </source>
</evidence>
<protein>
    <submittedName>
        <fullName evidence="1">Uncharacterized protein</fullName>
    </submittedName>
</protein>
<proteinExistence type="predicted"/>